<gene>
    <name evidence="2" type="ORF">ASNO1_28570</name>
</gene>
<name>A0ABQ6QRF4_9BACT</name>
<accession>A0ABQ6QRF4</accession>
<sequence length="120" mass="12669">MSGASVFAVLAAGGPETWVSPENDRQSARVSRPVSKPSFTAAGWVADGFDGTDAGWTAFGFTSQRFDEGTQGDRVEIMETLRSGRWAGEGRMPTSKAGAMPGATHPRFRGTRRQEGACAG</sequence>
<comment type="caution">
    <text evidence="2">The sequence shown here is derived from an EMBL/GenBank/DDBJ whole genome shotgun (WGS) entry which is preliminary data.</text>
</comment>
<evidence type="ECO:0000313" key="2">
    <source>
        <dbReference type="EMBL" id="GMU06604.1"/>
    </source>
</evidence>
<proteinExistence type="predicted"/>
<dbReference type="EMBL" id="BTTX01000003">
    <property type="protein sequence ID" value="GMU06604.1"/>
    <property type="molecule type" value="Genomic_DNA"/>
</dbReference>
<feature type="region of interest" description="Disordered" evidence="1">
    <location>
        <begin position="16"/>
        <end position="35"/>
    </location>
</feature>
<feature type="region of interest" description="Disordered" evidence="1">
    <location>
        <begin position="82"/>
        <end position="120"/>
    </location>
</feature>
<reference evidence="2 3" key="1">
    <citation type="journal article" date="2024" name="Arch. Microbiol.">
        <title>Corallococcus caeni sp. nov., a novel myxobacterium isolated from activated sludge.</title>
        <authorList>
            <person name="Tomita S."/>
            <person name="Nakai R."/>
            <person name="Kuroda K."/>
            <person name="Kurashita H."/>
            <person name="Hatamoto M."/>
            <person name="Yamaguchi T."/>
            <person name="Narihiro T."/>
        </authorList>
    </citation>
    <scope>NUCLEOTIDE SEQUENCE [LARGE SCALE GENOMIC DNA]</scope>
    <source>
        <strain evidence="2 3">NO1</strain>
    </source>
</reference>
<keyword evidence="3" id="KW-1185">Reference proteome</keyword>
<evidence type="ECO:0000256" key="1">
    <source>
        <dbReference type="SAM" id="MobiDB-lite"/>
    </source>
</evidence>
<protein>
    <submittedName>
        <fullName evidence="2">Uncharacterized protein</fullName>
    </submittedName>
</protein>
<evidence type="ECO:0000313" key="3">
    <source>
        <dbReference type="Proteomes" id="UP001342631"/>
    </source>
</evidence>
<dbReference type="Proteomes" id="UP001342631">
    <property type="component" value="Unassembled WGS sequence"/>
</dbReference>
<organism evidence="2 3">
    <name type="scientific">Corallococcus caeni</name>
    <dbReference type="NCBI Taxonomy" id="3082388"/>
    <lineage>
        <taxon>Bacteria</taxon>
        <taxon>Pseudomonadati</taxon>
        <taxon>Myxococcota</taxon>
        <taxon>Myxococcia</taxon>
        <taxon>Myxococcales</taxon>
        <taxon>Cystobacterineae</taxon>
        <taxon>Myxococcaceae</taxon>
        <taxon>Corallococcus</taxon>
    </lineage>
</organism>